<name>T1GJU7_MEGSC</name>
<evidence type="ECO:0000259" key="2">
    <source>
        <dbReference type="PROSITE" id="PS50835"/>
    </source>
</evidence>
<keyword evidence="1" id="KW-0677">Repeat</keyword>
<dbReference type="InterPro" id="IPR036179">
    <property type="entry name" value="Ig-like_dom_sf"/>
</dbReference>
<accession>T1GJU7</accession>
<dbReference type="AlphaFoldDB" id="T1GJU7"/>
<organism evidence="3 4">
    <name type="scientific">Megaselia scalaris</name>
    <name type="common">Humpbacked fly</name>
    <name type="synonym">Phora scalaris</name>
    <dbReference type="NCBI Taxonomy" id="36166"/>
    <lineage>
        <taxon>Eukaryota</taxon>
        <taxon>Metazoa</taxon>
        <taxon>Ecdysozoa</taxon>
        <taxon>Arthropoda</taxon>
        <taxon>Hexapoda</taxon>
        <taxon>Insecta</taxon>
        <taxon>Pterygota</taxon>
        <taxon>Neoptera</taxon>
        <taxon>Endopterygota</taxon>
        <taxon>Diptera</taxon>
        <taxon>Brachycera</taxon>
        <taxon>Muscomorpha</taxon>
        <taxon>Platypezoidea</taxon>
        <taxon>Phoridae</taxon>
        <taxon>Megaseliini</taxon>
        <taxon>Megaselia</taxon>
    </lineage>
</organism>
<sequence>MWKEIDLHESRRELKPWKEIKNEIPINICQEKQVLGLTSSIIDMGWEVLILSEIKEERRLSLNEPNVSEYTSERRKSNSQLRLLRNKLQTIAPMKNIFQEKGNKLLLEWKISGPVESVTWYKGDERILPDSRIKMYNINGCISLEVHDSSVNDSGNYRCIVKNSLNSIEMMSDVNIYNQFDMSCPISQAFTSSIKD</sequence>
<evidence type="ECO:0000313" key="4">
    <source>
        <dbReference type="Proteomes" id="UP000015102"/>
    </source>
</evidence>
<evidence type="ECO:0000256" key="1">
    <source>
        <dbReference type="ARBA" id="ARBA00022737"/>
    </source>
</evidence>
<dbReference type="InterPro" id="IPR013098">
    <property type="entry name" value="Ig_I-set"/>
</dbReference>
<dbReference type="InterPro" id="IPR007110">
    <property type="entry name" value="Ig-like_dom"/>
</dbReference>
<dbReference type="PROSITE" id="PS50835">
    <property type="entry name" value="IG_LIKE"/>
    <property type="match status" value="1"/>
</dbReference>
<dbReference type="InterPro" id="IPR050964">
    <property type="entry name" value="Striated_Muscle_Regulatory"/>
</dbReference>
<proteinExistence type="predicted"/>
<dbReference type="SUPFAM" id="SSF48726">
    <property type="entry name" value="Immunoglobulin"/>
    <property type="match status" value="1"/>
</dbReference>
<dbReference type="HOGENOM" id="CLU_1391665_0_0_1"/>
<evidence type="ECO:0000313" key="3">
    <source>
        <dbReference type="EnsemblMetazoa" id="MESCA003751-PA"/>
    </source>
</evidence>
<dbReference type="STRING" id="36166.T1GJU7"/>
<reference evidence="3" key="2">
    <citation type="submission" date="2015-06" db="UniProtKB">
        <authorList>
            <consortium name="EnsemblMetazoa"/>
        </authorList>
    </citation>
    <scope>IDENTIFICATION</scope>
</reference>
<keyword evidence="4" id="KW-1185">Reference proteome</keyword>
<dbReference type="EnsemblMetazoa" id="MESCA003751-RA">
    <property type="protein sequence ID" value="MESCA003751-PA"/>
    <property type="gene ID" value="MESCA003751"/>
</dbReference>
<dbReference type="Gene3D" id="2.60.40.10">
    <property type="entry name" value="Immunoglobulins"/>
    <property type="match status" value="1"/>
</dbReference>
<feature type="domain" description="Ig-like" evidence="2">
    <location>
        <begin position="65"/>
        <end position="175"/>
    </location>
</feature>
<dbReference type="Pfam" id="PF07679">
    <property type="entry name" value="I-set"/>
    <property type="match status" value="1"/>
</dbReference>
<dbReference type="EMBL" id="CAQQ02134035">
    <property type="status" value="NOT_ANNOTATED_CDS"/>
    <property type="molecule type" value="Genomic_DNA"/>
</dbReference>
<dbReference type="PANTHER" id="PTHR13817:SF171">
    <property type="entry name" value="STRETCHIN-MLCK, ISOFORM U"/>
    <property type="match status" value="1"/>
</dbReference>
<dbReference type="InterPro" id="IPR013783">
    <property type="entry name" value="Ig-like_fold"/>
</dbReference>
<dbReference type="PANTHER" id="PTHR13817">
    <property type="entry name" value="TITIN"/>
    <property type="match status" value="1"/>
</dbReference>
<dbReference type="Proteomes" id="UP000015102">
    <property type="component" value="Unassembled WGS sequence"/>
</dbReference>
<reference evidence="4" key="1">
    <citation type="submission" date="2013-02" db="EMBL/GenBank/DDBJ databases">
        <authorList>
            <person name="Hughes D."/>
        </authorList>
    </citation>
    <scope>NUCLEOTIDE SEQUENCE</scope>
    <source>
        <strain>Durham</strain>
        <strain evidence="4">NC isolate 2 -- Noor lab</strain>
    </source>
</reference>
<protein>
    <recommendedName>
        <fullName evidence="2">Ig-like domain-containing protein</fullName>
    </recommendedName>
</protein>
<dbReference type="EMBL" id="CAQQ02134036">
    <property type="status" value="NOT_ANNOTATED_CDS"/>
    <property type="molecule type" value="Genomic_DNA"/>
</dbReference>